<name>A0AA38XBW7_9EURO</name>
<dbReference type="InterPro" id="IPR016035">
    <property type="entry name" value="Acyl_Trfase/lysoPLipase"/>
</dbReference>
<evidence type="ECO:0000256" key="5">
    <source>
        <dbReference type="ARBA" id="ARBA00022963"/>
    </source>
</evidence>
<feature type="signal peptide" evidence="10">
    <location>
        <begin position="1"/>
        <end position="24"/>
    </location>
</feature>
<evidence type="ECO:0000256" key="6">
    <source>
        <dbReference type="ARBA" id="ARBA00023098"/>
    </source>
</evidence>
<evidence type="ECO:0000313" key="12">
    <source>
        <dbReference type="EMBL" id="KAJ9610279.1"/>
    </source>
</evidence>
<dbReference type="EC" id="3.1.1.5" evidence="2 10"/>
<comment type="catalytic activity">
    <reaction evidence="8 10">
        <text>a 1-acyl-sn-glycero-3-phosphocholine + H2O = sn-glycerol 3-phosphocholine + a fatty acid + H(+)</text>
        <dbReference type="Rhea" id="RHEA:15177"/>
        <dbReference type="ChEBI" id="CHEBI:15377"/>
        <dbReference type="ChEBI" id="CHEBI:15378"/>
        <dbReference type="ChEBI" id="CHEBI:16870"/>
        <dbReference type="ChEBI" id="CHEBI:28868"/>
        <dbReference type="ChEBI" id="CHEBI:58168"/>
        <dbReference type="EC" id="3.1.1.5"/>
    </reaction>
</comment>
<gene>
    <name evidence="12" type="ORF">H2200_005056</name>
</gene>
<dbReference type="PANTHER" id="PTHR10728:SF33">
    <property type="entry name" value="LYSOPHOSPHOLIPASE 1-RELATED"/>
    <property type="match status" value="1"/>
</dbReference>
<keyword evidence="13" id="KW-1185">Reference proteome</keyword>
<evidence type="ECO:0000256" key="1">
    <source>
        <dbReference type="ARBA" id="ARBA00008780"/>
    </source>
</evidence>
<dbReference type="PROSITE" id="PS51210">
    <property type="entry name" value="PLA2C"/>
    <property type="match status" value="1"/>
</dbReference>
<evidence type="ECO:0000313" key="13">
    <source>
        <dbReference type="Proteomes" id="UP001172673"/>
    </source>
</evidence>
<dbReference type="EMBL" id="JAPDRK010000007">
    <property type="protein sequence ID" value="KAJ9610279.1"/>
    <property type="molecule type" value="Genomic_DNA"/>
</dbReference>
<dbReference type="GO" id="GO:0046475">
    <property type="term" value="P:glycerophospholipid catabolic process"/>
    <property type="evidence" value="ECO:0007669"/>
    <property type="project" value="TreeGrafter"/>
</dbReference>
<sequence length="643" mass="69473">MIFHSSFLVLTATTLGSLIHQSVGQAPYAKSYAPAYVQCPPNIEWVRPATGLSKPESAWVQGRKKVVLAALGAYLERLHIPDFNVSNYLGHMHASNFEDVPIMGLAISGGGWASAYTGTGALRALDARLPAAVQHGTGGLLQCMTYMSGLSGGSFPTVSFAVNGFPTADEIVKIWKPTIDRLGANQTTQYAATFTDMFKDLGAKMEAGFSVGTADLYGLIFGYEFTPGVFNVTLSGVVNETKFKNHEMPMPILQVIELTNSAAELYGLKVPVLNDTTYDLTPFEFGAWGGSASSFTPTQYLGTKLKNGVPMNESACVVGFDGAAYAMGMSAAAWNLWAIEAFSNGTEGSFSKAKRSIGSLMNHLQRREEIVPPATITEIDGAFQKALNLSLTEIAYAEIPNPFLGVSSASPYTQTATDLSLVDGSEGGQTIPLWGQIQPARKTSFIVAWEDSNDAHPYEWNNGTNLYNTYLAAKAANLPFPIIPPVSNFISHNYTTKPVFFGCDKKLTTTRDSRAPIVLYLANAPYSSYMNYSAGVNVMSPQQMNDIFVNSFNLVTQGNGTLDAEWPVCLGCAAIERSLEKAGMMTPAQCKSCFKRYCWDGKVGVGSNKTVDLSLVLDPKVGYKDWLNSHMYWNASLSHGNAV</sequence>
<evidence type="ECO:0000256" key="4">
    <source>
        <dbReference type="ARBA" id="ARBA00022801"/>
    </source>
</evidence>
<dbReference type="GO" id="GO:0005829">
    <property type="term" value="C:cytosol"/>
    <property type="evidence" value="ECO:0007669"/>
    <property type="project" value="TreeGrafter"/>
</dbReference>
<comment type="similarity">
    <text evidence="1 10">Belongs to the lysophospholipase family.</text>
</comment>
<evidence type="ECO:0000256" key="2">
    <source>
        <dbReference type="ARBA" id="ARBA00013274"/>
    </source>
</evidence>
<dbReference type="Pfam" id="PF01735">
    <property type="entry name" value="PLA2_B"/>
    <property type="match status" value="1"/>
</dbReference>
<keyword evidence="6 9" id="KW-0443">Lipid metabolism</keyword>
<keyword evidence="3 10" id="KW-0732">Signal</keyword>
<dbReference type="GO" id="GO:0004622">
    <property type="term" value="F:phosphatidylcholine lysophospholipase activity"/>
    <property type="evidence" value="ECO:0007669"/>
    <property type="project" value="UniProtKB-EC"/>
</dbReference>
<evidence type="ECO:0000256" key="3">
    <source>
        <dbReference type="ARBA" id="ARBA00022729"/>
    </source>
</evidence>
<keyword evidence="7" id="KW-0325">Glycoprotein</keyword>
<dbReference type="GO" id="GO:0004623">
    <property type="term" value="F:phospholipase A2 activity"/>
    <property type="evidence" value="ECO:0007669"/>
    <property type="project" value="TreeGrafter"/>
</dbReference>
<accession>A0AA38XBW7</accession>
<dbReference type="Gene3D" id="3.40.1090.10">
    <property type="entry name" value="Cytosolic phospholipase A2 catalytic domain"/>
    <property type="match status" value="1"/>
</dbReference>
<keyword evidence="5 9" id="KW-0442">Lipid degradation</keyword>
<dbReference type="AlphaFoldDB" id="A0AA38XBW7"/>
<protein>
    <recommendedName>
        <fullName evidence="2 10">Lysophospholipase</fullName>
        <ecNumber evidence="2 10">3.1.1.5</ecNumber>
    </recommendedName>
</protein>
<comment type="caution">
    <text evidence="12">The sequence shown here is derived from an EMBL/GenBank/DDBJ whole genome shotgun (WGS) entry which is preliminary data.</text>
</comment>
<evidence type="ECO:0000256" key="7">
    <source>
        <dbReference type="ARBA" id="ARBA00023180"/>
    </source>
</evidence>
<dbReference type="SUPFAM" id="SSF52151">
    <property type="entry name" value="FabD/lysophospholipase-like"/>
    <property type="match status" value="1"/>
</dbReference>
<feature type="domain" description="PLA2c" evidence="11">
    <location>
        <begin position="38"/>
        <end position="604"/>
    </location>
</feature>
<reference evidence="12" key="1">
    <citation type="submission" date="2022-10" db="EMBL/GenBank/DDBJ databases">
        <title>Culturing micro-colonial fungi from biological soil crusts in the Mojave desert and describing Neophaeococcomyces mojavensis, and introducing the new genera and species Taxawa tesnikishii.</title>
        <authorList>
            <person name="Kurbessoian T."/>
            <person name="Stajich J.E."/>
        </authorList>
    </citation>
    <scope>NUCLEOTIDE SEQUENCE</scope>
    <source>
        <strain evidence="12">TK_41</strain>
    </source>
</reference>
<evidence type="ECO:0000256" key="10">
    <source>
        <dbReference type="RuleBase" id="RU362103"/>
    </source>
</evidence>
<evidence type="ECO:0000259" key="11">
    <source>
        <dbReference type="PROSITE" id="PS51210"/>
    </source>
</evidence>
<proteinExistence type="inferred from homology"/>
<keyword evidence="4 9" id="KW-0378">Hydrolase</keyword>
<dbReference type="SMART" id="SM00022">
    <property type="entry name" value="PLAc"/>
    <property type="match status" value="1"/>
</dbReference>
<evidence type="ECO:0000256" key="8">
    <source>
        <dbReference type="ARBA" id="ARBA00049531"/>
    </source>
</evidence>
<organism evidence="12 13">
    <name type="scientific">Cladophialophora chaetospira</name>
    <dbReference type="NCBI Taxonomy" id="386627"/>
    <lineage>
        <taxon>Eukaryota</taxon>
        <taxon>Fungi</taxon>
        <taxon>Dikarya</taxon>
        <taxon>Ascomycota</taxon>
        <taxon>Pezizomycotina</taxon>
        <taxon>Eurotiomycetes</taxon>
        <taxon>Chaetothyriomycetidae</taxon>
        <taxon>Chaetothyriales</taxon>
        <taxon>Herpotrichiellaceae</taxon>
        <taxon>Cladophialophora</taxon>
    </lineage>
</organism>
<evidence type="ECO:0000256" key="9">
    <source>
        <dbReference type="PROSITE-ProRule" id="PRU00555"/>
    </source>
</evidence>
<dbReference type="InterPro" id="IPR002642">
    <property type="entry name" value="LysoPLipase_cat_dom"/>
</dbReference>
<feature type="chain" id="PRO_5041484717" description="Lysophospholipase" evidence="10">
    <location>
        <begin position="25"/>
        <end position="643"/>
    </location>
</feature>
<dbReference type="PANTHER" id="PTHR10728">
    <property type="entry name" value="CYTOSOLIC PHOSPHOLIPASE A2"/>
    <property type="match status" value="1"/>
</dbReference>
<dbReference type="Proteomes" id="UP001172673">
    <property type="component" value="Unassembled WGS sequence"/>
</dbReference>